<feature type="region of interest" description="Disordered" evidence="1">
    <location>
        <begin position="640"/>
        <end position="661"/>
    </location>
</feature>
<feature type="region of interest" description="Disordered" evidence="1">
    <location>
        <begin position="828"/>
        <end position="909"/>
    </location>
</feature>
<feature type="region of interest" description="Disordered" evidence="1">
    <location>
        <begin position="66"/>
        <end position="120"/>
    </location>
</feature>
<feature type="compositionally biased region" description="Basic and acidic residues" evidence="1">
    <location>
        <begin position="760"/>
        <end position="775"/>
    </location>
</feature>
<protein>
    <submittedName>
        <fullName evidence="2">Uncharacterized protein</fullName>
    </submittedName>
</protein>
<feature type="compositionally biased region" description="Acidic residues" evidence="1">
    <location>
        <begin position="749"/>
        <end position="759"/>
    </location>
</feature>
<dbReference type="InterPro" id="IPR022074">
    <property type="entry name" value="DUF3626"/>
</dbReference>
<accession>K0UHI4</accession>
<feature type="compositionally biased region" description="Low complexity" evidence="1">
    <location>
        <begin position="948"/>
        <end position="967"/>
    </location>
</feature>
<sequence length="991" mass="105293">MWRELPAGVADARGLTREDVDDSYVEFFRRWASRFRNEVELRAGFTSFLLTGDPLVGLEGGARERLDSKGKGRATEADINDHIAEPPDTTRVPLPSIVFGVDDQPSRIPSASEDKTDDPADDLAARQQALGLLAAGDVVGLQFAEDKAAGDGWKATVLDHLVGWGISSPEQAQADLGTMITVLEQARVTINFKAHEWIQEFAGDFERAPESYLNSWERGLRPGGASTKGVLDNVEKSTGGYLRSGRVAGQDADRIAAARIRIQTHLLDPKSDGFVAAGRPRYGAVDYARRTAGGAPAYGTSFFVVKEHVKHRALFVSADSFAAVGGRTTTTYSHIGKLLTHSAEGQLRRLHQYATSSRPGRLTADDGVYFEAQLYTPVRFDRDVAEINVDMAELSSIDDETLSSTIAAMQQFADRYGVKLVIRPWTLEVPFGEGSTSVAEDDDGVTRLVREIVKVAKARNAAGSLGLDVHVEGGGNGSIGGRGAHASGLKRASAVGELIQRKLDVALPADRVSTSFVTVLQPTSRGSALRDGVTGPRAEARRRASVRVEKRPKPAVSTHVLMPFDERSQELSAAQRADLDRFAVALVQRARQVIADGGSGLIVNADGGGNGGRFSRGPVVVGTKRATAALNYLRAQIEKQPGGTPRASDLVTVSDRPTSRGADLKDELAHFDDNQQRRTVLLTVHPRPARRDLQDADGGTGRDLITEQPRAMASLPADAATRSDPADKVALLRDRGDTTPEFDGRSEDSDIYVTDDESEVQARADRGREPSRSADADAVTPAHSGFDAEDSPKESWVSTAADLPPSWRELKEQVAKALREYEAIRAEFPELCDDDSDSNPSALELRDGEAVSLRVSGVGDGKSSPDPGSKQKSYSPASDYSPLLGGHSSAGSGLGERSPSHAADSTSSASLRDAGVVLGGAAGSAWAGSSNGGRSGLPVTDQSEDRSMGSSGNSRSSLSQSASGPGSNVHAGYLHLARKADPVANAGGAQE</sequence>
<dbReference type="EMBL" id="ALQA01000121">
    <property type="protein sequence ID" value="EJZ04405.1"/>
    <property type="molecule type" value="Genomic_DNA"/>
</dbReference>
<dbReference type="HOGENOM" id="CLU_301448_0_0_11"/>
<name>K0UHI4_MYCVA</name>
<reference evidence="2 3" key="1">
    <citation type="journal article" date="2012" name="J. Bacteriol.">
        <title>Complete Genome Sequence of Mycobacterium vaccae Type Strain ATCC 25954.</title>
        <authorList>
            <person name="Ho Y.S."/>
            <person name="Adroub S.A."/>
            <person name="Abadi M."/>
            <person name="Al Alwan B."/>
            <person name="Alkhateeb R."/>
            <person name="Gao G."/>
            <person name="Ragab A."/>
            <person name="Ali S."/>
            <person name="van Soolingen D."/>
            <person name="Bitter W."/>
            <person name="Pain A."/>
            <person name="Abdallah A.M."/>
        </authorList>
    </citation>
    <scope>NUCLEOTIDE SEQUENCE [LARGE SCALE GENOMIC DNA]</scope>
    <source>
        <strain evidence="2 3">ATCC 25954</strain>
    </source>
</reference>
<dbReference type="Proteomes" id="UP000006072">
    <property type="component" value="Unassembled WGS sequence"/>
</dbReference>
<proteinExistence type="predicted"/>
<feature type="compositionally biased region" description="Basic and acidic residues" evidence="1">
    <location>
        <begin position="66"/>
        <end position="85"/>
    </location>
</feature>
<keyword evidence="3" id="KW-1185">Reference proteome</keyword>
<dbReference type="PATRIC" id="fig|1194972.3.peg.5755"/>
<evidence type="ECO:0000313" key="3">
    <source>
        <dbReference type="Proteomes" id="UP000006072"/>
    </source>
</evidence>
<comment type="caution">
    <text evidence="2">The sequence shown here is derived from an EMBL/GenBank/DDBJ whole genome shotgun (WGS) entry which is preliminary data.</text>
</comment>
<gene>
    <name evidence="2" type="ORF">MVAC_29048</name>
</gene>
<feature type="region of interest" description="Disordered" evidence="1">
    <location>
        <begin position="712"/>
        <end position="807"/>
    </location>
</feature>
<dbReference type="AlphaFoldDB" id="K0UHI4"/>
<feature type="compositionally biased region" description="Basic and acidic residues" evidence="1">
    <location>
        <begin position="724"/>
        <end position="748"/>
    </location>
</feature>
<organism evidence="2 3">
    <name type="scientific">Mycolicibacterium vaccae ATCC 25954</name>
    <dbReference type="NCBI Taxonomy" id="1194972"/>
    <lineage>
        <taxon>Bacteria</taxon>
        <taxon>Bacillati</taxon>
        <taxon>Actinomycetota</taxon>
        <taxon>Actinomycetes</taxon>
        <taxon>Mycobacteriales</taxon>
        <taxon>Mycobacteriaceae</taxon>
        <taxon>Mycolicibacterium</taxon>
    </lineage>
</organism>
<evidence type="ECO:0000256" key="1">
    <source>
        <dbReference type="SAM" id="MobiDB-lite"/>
    </source>
</evidence>
<dbReference type="eggNOG" id="ENOG5033P1J">
    <property type="taxonomic scope" value="Bacteria"/>
</dbReference>
<evidence type="ECO:0000313" key="2">
    <source>
        <dbReference type="EMBL" id="EJZ04405.1"/>
    </source>
</evidence>
<feature type="region of interest" description="Disordered" evidence="1">
    <location>
        <begin position="922"/>
        <end position="975"/>
    </location>
</feature>
<dbReference type="Pfam" id="PF12294">
    <property type="entry name" value="DUF3626"/>
    <property type="match status" value="1"/>
</dbReference>